<name>A0A2P7Q1I4_9FIRM</name>
<evidence type="ECO:0000313" key="2">
    <source>
        <dbReference type="Proteomes" id="UP000241434"/>
    </source>
</evidence>
<dbReference type="InterPro" id="IPR018641">
    <property type="entry name" value="Trfase_1_rSAM/seldom-assoc"/>
</dbReference>
<dbReference type="PANTHER" id="PTHR36529:SF1">
    <property type="entry name" value="GLYCOSYLTRANSFERASE"/>
    <property type="match status" value="1"/>
</dbReference>
<evidence type="ECO:0000313" key="1">
    <source>
        <dbReference type="EMBL" id="PSJ31800.1"/>
    </source>
</evidence>
<sequence>MKRGLIIFTRLPIAGKTKTRLEKKLAQDECASLHINMLKDLNETAKSVDADIFISFTPNGDKSLISEIFTVKNKMFLQKEDADIWERMFFAMENVFNRGYDQVILIGADIPEITSGYINSSFDKLRDNDLVITPTEDYGYCLIGLNAPNKDVFKLQGFKKGNVFSNTLNLAFESGNTVHINEKLLDLDESEDLHMLVTSGRYDKDSCKNTLKYLKSLGYQEKINA</sequence>
<keyword evidence="2" id="KW-1185">Reference proteome</keyword>
<reference evidence="1" key="1">
    <citation type="thesis" date="2015" institute="Rutgers" country="The State University of New Jersey, 14 College Farm Rd., New Brunswick, NJ, USA">
        <title>Ammonia toxicity in bacteria and its implications for treatment of and resource recovery from highly nitrogenous organic wastes.</title>
        <authorList>
            <person name="Luther A.K."/>
        </authorList>
    </citation>
    <scope>NUCLEOTIDE SEQUENCE</scope>
    <source>
        <strain evidence="1">RT-10B</strain>
    </source>
</reference>
<dbReference type="SUPFAM" id="SSF53448">
    <property type="entry name" value="Nucleotide-diphospho-sugar transferases"/>
    <property type="match status" value="1"/>
</dbReference>
<dbReference type="RefSeq" id="WP_170062446.1">
    <property type="nucleotide sequence ID" value="NZ_JBGGGQ010000001.1"/>
</dbReference>
<dbReference type="Proteomes" id="UP000241434">
    <property type="component" value="Unassembled WGS sequence"/>
</dbReference>
<dbReference type="InterPro" id="IPR029044">
    <property type="entry name" value="Nucleotide-diphossugar_trans"/>
</dbReference>
<dbReference type="NCBIfam" id="TIGR04282">
    <property type="entry name" value="glyco_like_cofC"/>
    <property type="match status" value="1"/>
</dbReference>
<organism evidence="1 2">
    <name type="scientific">Peptostreptococcus russellii</name>
    <dbReference type="NCBI Taxonomy" id="215200"/>
    <lineage>
        <taxon>Bacteria</taxon>
        <taxon>Bacillati</taxon>
        <taxon>Bacillota</taxon>
        <taxon>Clostridia</taxon>
        <taxon>Peptostreptococcales</taxon>
        <taxon>Peptostreptococcaceae</taxon>
        <taxon>Peptostreptococcus</taxon>
    </lineage>
</organism>
<comment type="caution">
    <text evidence="1">The sequence shown here is derived from an EMBL/GenBank/DDBJ whole genome shotgun (WGS) entry which is preliminary data.</text>
</comment>
<dbReference type="AlphaFoldDB" id="A0A2P7Q1I4"/>
<evidence type="ECO:0008006" key="3">
    <source>
        <dbReference type="Google" id="ProtNLM"/>
    </source>
</evidence>
<gene>
    <name evidence="1" type="ORF">UF10_04065</name>
</gene>
<dbReference type="Gene3D" id="3.90.550.10">
    <property type="entry name" value="Spore Coat Polysaccharide Biosynthesis Protein SpsA, Chain A"/>
    <property type="match status" value="1"/>
</dbReference>
<dbReference type="EMBL" id="JYGE01000003">
    <property type="protein sequence ID" value="PSJ31800.1"/>
    <property type="molecule type" value="Genomic_DNA"/>
</dbReference>
<proteinExistence type="predicted"/>
<protein>
    <recommendedName>
        <fullName evidence="3">Glycosyltransferase</fullName>
    </recommendedName>
</protein>
<accession>A0A2P7Q1I4</accession>
<dbReference type="PANTHER" id="PTHR36529">
    <property type="entry name" value="SLL1095 PROTEIN"/>
    <property type="match status" value="1"/>
</dbReference>
<dbReference type="Pfam" id="PF09837">
    <property type="entry name" value="DUF2064"/>
    <property type="match status" value="1"/>
</dbReference>